<reference evidence="7" key="1">
    <citation type="submission" date="2021-01" db="EMBL/GenBank/DDBJ databases">
        <authorList>
            <person name="Corre E."/>
            <person name="Pelletier E."/>
            <person name="Niang G."/>
            <person name="Scheremetjew M."/>
            <person name="Finn R."/>
            <person name="Kale V."/>
            <person name="Holt S."/>
            <person name="Cochrane G."/>
            <person name="Meng A."/>
            <person name="Brown T."/>
            <person name="Cohen L."/>
        </authorList>
    </citation>
    <scope>NUCLEOTIDE SEQUENCE</scope>
    <source>
        <strain evidence="7">CCCM811</strain>
    </source>
</reference>
<dbReference type="SMART" id="SM00184">
    <property type="entry name" value="RING"/>
    <property type="match status" value="1"/>
</dbReference>
<feature type="coiled-coil region" evidence="5">
    <location>
        <begin position="132"/>
        <end position="166"/>
    </location>
</feature>
<evidence type="ECO:0000256" key="4">
    <source>
        <dbReference type="PROSITE-ProRule" id="PRU00175"/>
    </source>
</evidence>
<dbReference type="PROSITE" id="PS00518">
    <property type="entry name" value="ZF_RING_1"/>
    <property type="match status" value="1"/>
</dbReference>
<evidence type="ECO:0000256" key="5">
    <source>
        <dbReference type="SAM" id="Coils"/>
    </source>
</evidence>
<accession>A0A7S3ZAA5</accession>
<dbReference type="Pfam" id="PF13923">
    <property type="entry name" value="zf-C3HC4_2"/>
    <property type="match status" value="1"/>
</dbReference>
<evidence type="ECO:0000256" key="1">
    <source>
        <dbReference type="ARBA" id="ARBA00022723"/>
    </source>
</evidence>
<evidence type="ECO:0000256" key="2">
    <source>
        <dbReference type="ARBA" id="ARBA00022771"/>
    </source>
</evidence>
<dbReference type="PANTHER" id="PTHR46016">
    <property type="entry name" value="ZINC FINGER, RING/FYVE/PHD-TYPE"/>
    <property type="match status" value="1"/>
</dbReference>
<name>A0A7S3ZAA5_9EUKA</name>
<dbReference type="PROSITE" id="PS50089">
    <property type="entry name" value="ZF_RING_2"/>
    <property type="match status" value="1"/>
</dbReference>
<dbReference type="EMBL" id="HBIV01040611">
    <property type="protein sequence ID" value="CAE0676991.1"/>
    <property type="molecule type" value="Transcribed_RNA"/>
</dbReference>
<keyword evidence="5" id="KW-0175">Coiled coil</keyword>
<dbReference type="PANTHER" id="PTHR46016:SF1">
    <property type="entry name" value="RING-TYPE DOMAIN-CONTAINING PROTEIN"/>
    <property type="match status" value="1"/>
</dbReference>
<dbReference type="InterPro" id="IPR001841">
    <property type="entry name" value="Znf_RING"/>
</dbReference>
<feature type="domain" description="RING-type" evidence="6">
    <location>
        <begin position="23"/>
        <end position="61"/>
    </location>
</feature>
<gene>
    <name evidence="7" type="ORF">LGLO00237_LOCUS28770</name>
</gene>
<dbReference type="InterPro" id="IPR017907">
    <property type="entry name" value="Znf_RING_CS"/>
</dbReference>
<evidence type="ECO:0000313" key="7">
    <source>
        <dbReference type="EMBL" id="CAE0676991.1"/>
    </source>
</evidence>
<dbReference type="GO" id="GO:0061630">
    <property type="term" value="F:ubiquitin protein ligase activity"/>
    <property type="evidence" value="ECO:0007669"/>
    <property type="project" value="TreeGrafter"/>
</dbReference>
<dbReference type="SUPFAM" id="SSF57850">
    <property type="entry name" value="RING/U-box"/>
    <property type="match status" value="1"/>
</dbReference>
<protein>
    <recommendedName>
        <fullName evidence="6">RING-type domain-containing protein</fullName>
    </recommendedName>
</protein>
<dbReference type="AlphaFoldDB" id="A0A7S3ZAA5"/>
<dbReference type="GO" id="GO:0006511">
    <property type="term" value="P:ubiquitin-dependent protein catabolic process"/>
    <property type="evidence" value="ECO:0007669"/>
    <property type="project" value="TreeGrafter"/>
</dbReference>
<dbReference type="InterPro" id="IPR013083">
    <property type="entry name" value="Znf_RING/FYVE/PHD"/>
</dbReference>
<keyword evidence="3" id="KW-0862">Zinc</keyword>
<sequence>MESTGEQTWVVVSPENVPEPLVCSICLGVVHTPVVTPCHHVFCRSCIVPALRESERCPIDRRSLNENQLKALSSANPILSRIWGKLKVKCRSHAKGCAWTGELSAADTHATRCDWNESKSSSATTRKLKQQVQALEYLVMQLHRDLEEKTDECKQLREEHKRVRFDRSYRYGRDSVVELSQLISKYLMDKPSVIDRNKIFNCLKLCYDDYKRGWGDNPSFYSVDLQMALATAAASTWFSNKQLGNISRWLDDVTT</sequence>
<evidence type="ECO:0000256" key="3">
    <source>
        <dbReference type="ARBA" id="ARBA00022833"/>
    </source>
</evidence>
<evidence type="ECO:0000259" key="6">
    <source>
        <dbReference type="PROSITE" id="PS50089"/>
    </source>
</evidence>
<dbReference type="Gene3D" id="1.20.5.4090">
    <property type="match status" value="1"/>
</dbReference>
<keyword evidence="2 4" id="KW-0863">Zinc-finger</keyword>
<keyword evidence="1" id="KW-0479">Metal-binding</keyword>
<dbReference type="GO" id="GO:0008270">
    <property type="term" value="F:zinc ion binding"/>
    <property type="evidence" value="ECO:0007669"/>
    <property type="project" value="UniProtKB-KW"/>
</dbReference>
<dbReference type="Gene3D" id="3.30.40.10">
    <property type="entry name" value="Zinc/RING finger domain, C3HC4 (zinc finger)"/>
    <property type="match status" value="1"/>
</dbReference>
<proteinExistence type="predicted"/>
<organism evidence="7">
    <name type="scientific">Lotharella globosa</name>
    <dbReference type="NCBI Taxonomy" id="91324"/>
    <lineage>
        <taxon>Eukaryota</taxon>
        <taxon>Sar</taxon>
        <taxon>Rhizaria</taxon>
        <taxon>Cercozoa</taxon>
        <taxon>Chlorarachniophyceae</taxon>
        <taxon>Lotharella</taxon>
    </lineage>
</organism>
<dbReference type="GO" id="GO:0000209">
    <property type="term" value="P:protein polyubiquitination"/>
    <property type="evidence" value="ECO:0007669"/>
    <property type="project" value="TreeGrafter"/>
</dbReference>
<dbReference type="InterPro" id="IPR051438">
    <property type="entry name" value="RNF_E3_ubiq-protein_ligase"/>
</dbReference>